<dbReference type="InterPro" id="IPR012340">
    <property type="entry name" value="NA-bd_OB-fold"/>
</dbReference>
<dbReference type="NCBIfam" id="TIGR00613">
    <property type="entry name" value="reco"/>
    <property type="match status" value="1"/>
</dbReference>
<keyword evidence="1 4" id="KW-0227">DNA damage</keyword>
<keyword evidence="7" id="KW-1185">Reference proteome</keyword>
<evidence type="ECO:0000256" key="2">
    <source>
        <dbReference type="ARBA" id="ARBA00023172"/>
    </source>
</evidence>
<keyword evidence="2 4" id="KW-0233">DNA recombination</keyword>
<accession>A0ABY0FLB1</accession>
<dbReference type="HAMAP" id="MF_00201">
    <property type="entry name" value="RecO"/>
    <property type="match status" value="1"/>
</dbReference>
<feature type="domain" description="DNA replication/recombination mediator RecO N-terminal" evidence="5">
    <location>
        <begin position="1"/>
        <end position="64"/>
    </location>
</feature>
<gene>
    <name evidence="4 6" type="primary">recO</name>
    <name evidence="6" type="ORF">G3KMM_00439</name>
</gene>
<evidence type="ECO:0000313" key="6">
    <source>
        <dbReference type="EMBL" id="RYC73361.1"/>
    </source>
</evidence>
<evidence type="ECO:0000259" key="5">
    <source>
        <dbReference type="Pfam" id="PF11967"/>
    </source>
</evidence>
<evidence type="ECO:0000256" key="1">
    <source>
        <dbReference type="ARBA" id="ARBA00022763"/>
    </source>
</evidence>
<dbReference type="InterPro" id="IPR003717">
    <property type="entry name" value="RecO"/>
</dbReference>
<comment type="caution">
    <text evidence="6">The sequence shown here is derived from an EMBL/GenBank/DDBJ whole genome shotgun (WGS) entry which is preliminary data.</text>
</comment>
<keyword evidence="3 4" id="KW-0234">DNA repair</keyword>
<protein>
    <recommendedName>
        <fullName evidence="4">DNA repair protein RecO</fullName>
    </recommendedName>
    <alternativeName>
        <fullName evidence="4">Recombination protein O</fullName>
    </alternativeName>
</protein>
<dbReference type="PANTHER" id="PTHR33991:SF1">
    <property type="entry name" value="DNA REPAIR PROTEIN RECO"/>
    <property type="match status" value="1"/>
</dbReference>
<dbReference type="EMBL" id="PRLL01000016">
    <property type="protein sequence ID" value="RYC73361.1"/>
    <property type="molecule type" value="Genomic_DNA"/>
</dbReference>
<dbReference type="Gene3D" id="2.40.50.140">
    <property type="entry name" value="Nucleic acid-binding proteins"/>
    <property type="match status" value="1"/>
</dbReference>
<dbReference type="Pfam" id="PF11967">
    <property type="entry name" value="RecO_N"/>
    <property type="match status" value="1"/>
</dbReference>
<name>A0ABY0FLB1_9BACT</name>
<dbReference type="InterPro" id="IPR022572">
    <property type="entry name" value="DNA_rep/recomb_RecO_N"/>
</dbReference>
<sequence length="233" mass="26374">MADLKTDAIVLKRVNYREGDRIITFLTPDGRLSAIAKGARKEKSKLAGGIEMFTLSSIVVHQNDSKKTEKVADDSFGILTSARPKEFYHQIISDLETLELASSFLKQVSRLSHQIDSADLFNLLHQTLSALNSTQSDASTKQLIKIYFHLNQARISGEEINVFFDRDGQRLEASATYDWDNFEKVLIRRPDGEGMIDQNVIKILRLILSTNIHVILKIKNLYTYLPILSYIAS</sequence>
<evidence type="ECO:0000313" key="7">
    <source>
        <dbReference type="Proteomes" id="UP001191004"/>
    </source>
</evidence>
<dbReference type="SUPFAM" id="SSF50249">
    <property type="entry name" value="Nucleic acid-binding proteins"/>
    <property type="match status" value="1"/>
</dbReference>
<dbReference type="PANTHER" id="PTHR33991">
    <property type="entry name" value="DNA REPAIR PROTEIN RECO"/>
    <property type="match status" value="1"/>
</dbReference>
<organism evidence="6 7">
    <name type="scientific">Candidatus Nanosyncoccus nanoralicus</name>
    <dbReference type="NCBI Taxonomy" id="2171996"/>
    <lineage>
        <taxon>Bacteria</taxon>
        <taxon>Candidatus Saccharimonadota</taxon>
        <taxon>Candidatus Nanosyncoccalia</taxon>
        <taxon>Candidatus Nanosyncoccales</taxon>
        <taxon>Candidatus Nanosyncoccaceae</taxon>
        <taxon>Candidatus Nanosyncoccus</taxon>
    </lineage>
</organism>
<reference evidence="6 7" key="2">
    <citation type="journal article" date="2020" name="Cell Rep.">
        <title>Acquisition and Adaptation of Ultra-small Parasitic Reduced Genome Bacteria to Mammalian Hosts.</title>
        <authorList>
            <person name="McLean J.S."/>
            <person name="Bor B."/>
            <person name="Kerns K.A."/>
            <person name="Liu Q."/>
            <person name="To T.T."/>
            <person name="Solden L."/>
            <person name="Hendrickson E.L."/>
            <person name="Wrighton K."/>
            <person name="Shi W."/>
            <person name="He X."/>
        </authorList>
    </citation>
    <scope>NUCLEOTIDE SEQUENCE [LARGE SCALE GENOMIC DNA]</scope>
    <source>
        <strain evidence="6 7">TM7_KMM_G3_1_HOT_351</strain>
    </source>
</reference>
<comment type="function">
    <text evidence="4">Involved in DNA repair and RecF pathway recombination.</text>
</comment>
<comment type="similarity">
    <text evidence="4">Belongs to the RecO family.</text>
</comment>
<dbReference type="RefSeq" id="WP_129604989.1">
    <property type="nucleotide sequence ID" value="NZ_PRLL01000016.1"/>
</dbReference>
<proteinExistence type="inferred from homology"/>
<evidence type="ECO:0000256" key="4">
    <source>
        <dbReference type="HAMAP-Rule" id="MF_00201"/>
    </source>
</evidence>
<reference evidence="6 7" key="1">
    <citation type="journal article" date="2018" name="bioRxiv">
        <title>Evidence of independent acquisition and adaption of ultra-small bacteria to human hosts across the highly diverse yet reduced genomes of the phylum Saccharibacteria.</title>
        <authorList>
            <person name="McLean J.S."/>
            <person name="Bor B."/>
            <person name="To T.T."/>
            <person name="Liu Q."/>
            <person name="Kearns K.A."/>
            <person name="Solden L.M."/>
            <person name="Wrighton K.C."/>
            <person name="He X."/>
            <person name="Shi W."/>
        </authorList>
    </citation>
    <scope>NUCLEOTIDE SEQUENCE [LARGE SCALE GENOMIC DNA]</scope>
    <source>
        <strain evidence="6 7">TM7_KMM_G3_1_HOT_351</strain>
    </source>
</reference>
<dbReference type="Proteomes" id="UP001191004">
    <property type="component" value="Unassembled WGS sequence"/>
</dbReference>
<evidence type="ECO:0000256" key="3">
    <source>
        <dbReference type="ARBA" id="ARBA00023204"/>
    </source>
</evidence>